<reference evidence="1 2" key="1">
    <citation type="submission" date="2024-01" db="EMBL/GenBank/DDBJ databases">
        <title>Seven novel Bacillus-like species.</title>
        <authorList>
            <person name="Liu G."/>
        </authorList>
    </citation>
    <scope>NUCLEOTIDE SEQUENCE [LARGE SCALE GENOMIC DNA]</scope>
    <source>
        <strain evidence="1 2">FJAT-51639</strain>
    </source>
</reference>
<dbReference type="EMBL" id="JBAWSX010000008">
    <property type="protein sequence ID" value="MEI4802593.1"/>
    <property type="molecule type" value="Genomic_DNA"/>
</dbReference>
<dbReference type="Gene3D" id="2.160.10.10">
    <property type="entry name" value="Hexapeptide repeat proteins"/>
    <property type="match status" value="1"/>
</dbReference>
<dbReference type="Pfam" id="PF00132">
    <property type="entry name" value="Hexapep"/>
    <property type="match status" value="1"/>
</dbReference>
<gene>
    <name evidence="1" type="primary">vat(I)</name>
    <name evidence="1" type="ORF">WAZ07_14960</name>
</gene>
<comment type="caution">
    <text evidence="1">The sequence shown here is derived from an EMBL/GenBank/DDBJ whole genome shotgun (WGS) entry which is preliminary data.</text>
</comment>
<evidence type="ECO:0000313" key="1">
    <source>
        <dbReference type="EMBL" id="MEI4802593.1"/>
    </source>
</evidence>
<evidence type="ECO:0000313" key="2">
    <source>
        <dbReference type="Proteomes" id="UP001372526"/>
    </source>
</evidence>
<name>A0ABU8FJB5_9BACI</name>
<proteinExistence type="predicted"/>
<accession>A0ABU8FJB5</accession>
<dbReference type="CDD" id="cd03349">
    <property type="entry name" value="LbH_XAT"/>
    <property type="match status" value="1"/>
</dbReference>
<dbReference type="InterPro" id="IPR011004">
    <property type="entry name" value="Trimer_LpxA-like_sf"/>
</dbReference>
<dbReference type="InterPro" id="IPR001451">
    <property type="entry name" value="Hexapep"/>
</dbReference>
<dbReference type="PANTHER" id="PTHR43300:SF11">
    <property type="entry name" value="ACETYLTRANSFERASE RV3034C-RELATED"/>
    <property type="match status" value="1"/>
</dbReference>
<organism evidence="1 2">
    <name type="scientific">Bacillus bruguierae</name>
    <dbReference type="NCBI Taxonomy" id="3127667"/>
    <lineage>
        <taxon>Bacteria</taxon>
        <taxon>Bacillati</taxon>
        <taxon>Bacillota</taxon>
        <taxon>Bacilli</taxon>
        <taxon>Bacillales</taxon>
        <taxon>Bacillaceae</taxon>
        <taxon>Bacillus</taxon>
    </lineage>
</organism>
<dbReference type="NCBIfam" id="NF033468">
    <property type="entry name" value="stregram_VatI"/>
    <property type="match status" value="1"/>
</dbReference>
<keyword evidence="2" id="KW-1185">Reference proteome</keyword>
<protein>
    <submittedName>
        <fullName evidence="1">Streptogramin A O-acetyltransferase Vat(I)</fullName>
    </submittedName>
</protein>
<sequence>MMLMMGPNPNDKYPIPGNTNVQFIRNTITKPNIIAGDYSYYDALNGELFEDQVLYHYEVIGTKLIIGKFCSIAPEVRFMMDGGNHRMDGSTFPFNIFGNGWERHTPSLKQLPIKGDTIVGNDVWIGRRATIMPGVRISDGAIISAEAVVVKDVAPYTIVGGNPAREIRKRFAPEVIQELLDIKWWDYDIELINQYIGAIVSGDLDTLRKMKQQL</sequence>
<dbReference type="PANTHER" id="PTHR43300">
    <property type="entry name" value="ACETYLTRANSFERASE"/>
    <property type="match status" value="1"/>
</dbReference>
<dbReference type="SUPFAM" id="SSF51161">
    <property type="entry name" value="Trimeric LpxA-like enzymes"/>
    <property type="match status" value="1"/>
</dbReference>
<dbReference type="InterPro" id="IPR050179">
    <property type="entry name" value="Trans_hexapeptide_repeat"/>
</dbReference>
<dbReference type="NCBIfam" id="NF000311">
    <property type="entry name" value="Vat_ABCDEFH"/>
    <property type="match status" value="1"/>
</dbReference>
<dbReference type="Proteomes" id="UP001372526">
    <property type="component" value="Unassembled WGS sequence"/>
</dbReference>